<dbReference type="PROSITE" id="PS00070">
    <property type="entry name" value="ALDEHYDE_DEHYDR_CYS"/>
    <property type="match status" value="1"/>
</dbReference>
<evidence type="ECO:0000256" key="3">
    <source>
        <dbReference type="ARBA" id="ARBA00023027"/>
    </source>
</evidence>
<dbReference type="FunFam" id="3.40.605.10:FF:000004">
    <property type="entry name" value="Aldehyde dehydrogenase"/>
    <property type="match status" value="1"/>
</dbReference>
<evidence type="ECO:0000256" key="1">
    <source>
        <dbReference type="ARBA" id="ARBA00009986"/>
    </source>
</evidence>
<gene>
    <name evidence="9" type="ORF">SAMN03080617_03648</name>
</gene>
<sequence>MLNPIPNQIDRLDFQKTFSDHQETAVRWRSSTLEERSARLVKLRNWIKENQNLIRKALWEDFRKPEPEVDLSEIFPVTSEINHTLRNLKDWMKPKSVSTPLSMIGTSGKIHFEPKGTALIISPWNFPFNLTVGPLVSALAAGCTAIIKPSELSPATSFLIQKMVKAVFPTNEVEVFLGEVEESQALLRLPFDHIFFTGSPAVGKIVMKAAAEHLSSVTLELGGKSPAIIDASADLNDAAGKLIWGKFVNCGQTCIAPDYILVHESQKERLLMELKVFLQKFYDPAFKGIENSRDYARIIGPKHFERLSDHLEDAISKGATLDFGGKTDKSSFYFEPTILTSISEDMSVFQGEIFGPILPILTFSTIEEAIGMVNSKPKPLALYYFGKESENSEKVVRETSSGNVVLNDCVIHFLHNNLPFGGVNNSGIGKAHGHEGFLAFSNEKGVLTQRIGLNNVTLLRPPYGVKAKQIISTLIKWF</sequence>
<dbReference type="PIRSF" id="PIRSF036492">
    <property type="entry name" value="ALDH"/>
    <property type="match status" value="1"/>
</dbReference>
<dbReference type="GO" id="GO:0004029">
    <property type="term" value="F:aldehyde dehydrogenase (NAD+) activity"/>
    <property type="evidence" value="ECO:0007669"/>
    <property type="project" value="TreeGrafter"/>
</dbReference>
<dbReference type="GO" id="GO:0005737">
    <property type="term" value="C:cytoplasm"/>
    <property type="evidence" value="ECO:0007669"/>
    <property type="project" value="TreeGrafter"/>
</dbReference>
<organism evidence="9 10">
    <name type="scientific">Algoriphagus alkaliphilus</name>
    <dbReference type="NCBI Taxonomy" id="279824"/>
    <lineage>
        <taxon>Bacteria</taxon>
        <taxon>Pseudomonadati</taxon>
        <taxon>Bacteroidota</taxon>
        <taxon>Cytophagia</taxon>
        <taxon>Cytophagales</taxon>
        <taxon>Cyclobacteriaceae</taxon>
        <taxon>Algoriphagus</taxon>
    </lineage>
</organism>
<evidence type="ECO:0000256" key="2">
    <source>
        <dbReference type="ARBA" id="ARBA00023002"/>
    </source>
</evidence>
<dbReference type="Pfam" id="PF00171">
    <property type="entry name" value="Aldedh"/>
    <property type="match status" value="1"/>
</dbReference>
<dbReference type="AlphaFoldDB" id="A0A1G5ZEH2"/>
<feature type="domain" description="Aldehyde dehydrogenase" evidence="8">
    <location>
        <begin position="10"/>
        <end position="444"/>
    </location>
</feature>
<evidence type="ECO:0000256" key="5">
    <source>
        <dbReference type="PIRSR" id="PIRSR036492-1"/>
    </source>
</evidence>
<feature type="active site" evidence="5">
    <location>
        <position position="254"/>
    </location>
</feature>
<dbReference type="PANTHER" id="PTHR43570:SF20">
    <property type="entry name" value="ALDEHYDE DEHYDROGENASE ALDX-RELATED"/>
    <property type="match status" value="1"/>
</dbReference>
<dbReference type="PROSITE" id="PS00687">
    <property type="entry name" value="ALDEHYDE_DEHYDR_GLU"/>
    <property type="match status" value="1"/>
</dbReference>
<dbReference type="Gene3D" id="3.40.309.10">
    <property type="entry name" value="Aldehyde Dehydrogenase, Chain A, domain 2"/>
    <property type="match status" value="1"/>
</dbReference>
<dbReference type="STRING" id="279824.SAMN03080617_03648"/>
<reference evidence="10" key="1">
    <citation type="submission" date="2016-10" db="EMBL/GenBank/DDBJ databases">
        <authorList>
            <person name="Varghese N."/>
            <person name="Submissions S."/>
        </authorList>
    </citation>
    <scope>NUCLEOTIDE SEQUENCE [LARGE SCALE GENOMIC DNA]</scope>
    <source>
        <strain evidence="10">DSM 22703</strain>
    </source>
</reference>
<keyword evidence="10" id="KW-1185">Reference proteome</keyword>
<evidence type="ECO:0000256" key="6">
    <source>
        <dbReference type="PROSITE-ProRule" id="PRU10007"/>
    </source>
</evidence>
<dbReference type="InterPro" id="IPR012394">
    <property type="entry name" value="Aldehyde_DH_NAD(P)"/>
</dbReference>
<keyword evidence="2 4" id="KW-0560">Oxidoreductase</keyword>
<protein>
    <recommendedName>
        <fullName evidence="4">Aldehyde dehydrogenase</fullName>
    </recommendedName>
</protein>
<accession>A0A1G5ZEH2</accession>
<dbReference type="InterPro" id="IPR016160">
    <property type="entry name" value="Ald_DH_CS_CYS"/>
</dbReference>
<evidence type="ECO:0000256" key="7">
    <source>
        <dbReference type="RuleBase" id="RU003345"/>
    </source>
</evidence>
<dbReference type="GO" id="GO:0006081">
    <property type="term" value="P:aldehyde metabolic process"/>
    <property type="evidence" value="ECO:0007669"/>
    <property type="project" value="InterPro"/>
</dbReference>
<dbReference type="InterPro" id="IPR015590">
    <property type="entry name" value="Aldehyde_DH_dom"/>
</dbReference>
<dbReference type="FunFam" id="3.40.309.10:FF:000003">
    <property type="entry name" value="Aldehyde dehydrogenase"/>
    <property type="match status" value="1"/>
</dbReference>
<evidence type="ECO:0000256" key="4">
    <source>
        <dbReference type="PIRNR" id="PIRNR036492"/>
    </source>
</evidence>
<dbReference type="Proteomes" id="UP000198756">
    <property type="component" value="Unassembled WGS sequence"/>
</dbReference>
<dbReference type="InterPro" id="IPR029510">
    <property type="entry name" value="Ald_DH_CS_GLU"/>
</dbReference>
<keyword evidence="3" id="KW-0520">NAD</keyword>
<name>A0A1G5ZEH2_9BACT</name>
<evidence type="ECO:0000259" key="8">
    <source>
        <dbReference type="Pfam" id="PF00171"/>
    </source>
</evidence>
<feature type="active site" evidence="5 6">
    <location>
        <position position="220"/>
    </location>
</feature>
<proteinExistence type="inferred from homology"/>
<dbReference type="Gene3D" id="3.40.605.10">
    <property type="entry name" value="Aldehyde Dehydrogenase, Chain A, domain 1"/>
    <property type="match status" value="1"/>
</dbReference>
<dbReference type="EMBL" id="FMXE01000033">
    <property type="protein sequence ID" value="SDA92897.1"/>
    <property type="molecule type" value="Genomic_DNA"/>
</dbReference>
<dbReference type="InterPro" id="IPR016163">
    <property type="entry name" value="Ald_DH_C"/>
</dbReference>
<evidence type="ECO:0000313" key="10">
    <source>
        <dbReference type="Proteomes" id="UP000198756"/>
    </source>
</evidence>
<dbReference type="CDD" id="cd07134">
    <property type="entry name" value="ALDH_AlkH-like"/>
    <property type="match status" value="1"/>
</dbReference>
<dbReference type="OrthoDB" id="9762913at2"/>
<evidence type="ECO:0000313" key="9">
    <source>
        <dbReference type="EMBL" id="SDA92897.1"/>
    </source>
</evidence>
<dbReference type="InterPro" id="IPR016162">
    <property type="entry name" value="Ald_DH_N"/>
</dbReference>
<dbReference type="RefSeq" id="WP_092733216.1">
    <property type="nucleotide sequence ID" value="NZ_FMXE01000033.1"/>
</dbReference>
<dbReference type="PANTHER" id="PTHR43570">
    <property type="entry name" value="ALDEHYDE DEHYDROGENASE"/>
    <property type="match status" value="1"/>
</dbReference>
<comment type="similarity">
    <text evidence="1 4 7">Belongs to the aldehyde dehydrogenase family.</text>
</comment>
<dbReference type="InterPro" id="IPR016161">
    <property type="entry name" value="Ald_DH/histidinol_DH"/>
</dbReference>
<dbReference type="SUPFAM" id="SSF53720">
    <property type="entry name" value="ALDH-like"/>
    <property type="match status" value="1"/>
</dbReference>